<feature type="compositionally biased region" description="Polar residues" evidence="1">
    <location>
        <begin position="217"/>
        <end position="240"/>
    </location>
</feature>
<dbReference type="EMBL" id="BLZA01000032">
    <property type="protein sequence ID" value="GHJ88859.1"/>
    <property type="molecule type" value="Genomic_DNA"/>
</dbReference>
<feature type="compositionally biased region" description="Polar residues" evidence="1">
    <location>
        <begin position="472"/>
        <end position="504"/>
    </location>
</feature>
<feature type="compositionally biased region" description="Low complexity" evidence="1">
    <location>
        <begin position="54"/>
        <end position="70"/>
    </location>
</feature>
<evidence type="ECO:0000256" key="1">
    <source>
        <dbReference type="SAM" id="MobiDB-lite"/>
    </source>
</evidence>
<gene>
    <name evidence="3" type="ORF">NliqN6_5261</name>
</gene>
<accession>A0A8H3TXE8</accession>
<dbReference type="PROSITE" id="PS51673">
    <property type="entry name" value="SUZ"/>
    <property type="match status" value="1"/>
</dbReference>
<dbReference type="Proteomes" id="UP000620104">
    <property type="component" value="Unassembled WGS sequence"/>
</dbReference>
<keyword evidence="4" id="KW-1185">Reference proteome</keyword>
<feature type="region of interest" description="Disordered" evidence="1">
    <location>
        <begin position="406"/>
        <end position="456"/>
    </location>
</feature>
<feature type="region of interest" description="Disordered" evidence="1">
    <location>
        <begin position="472"/>
        <end position="534"/>
    </location>
</feature>
<dbReference type="Pfam" id="PF12752">
    <property type="entry name" value="SUZ"/>
    <property type="match status" value="1"/>
</dbReference>
<feature type="compositionally biased region" description="Polar residues" evidence="1">
    <location>
        <begin position="441"/>
        <end position="456"/>
    </location>
</feature>
<feature type="compositionally biased region" description="Basic and acidic residues" evidence="1">
    <location>
        <begin position="195"/>
        <end position="211"/>
    </location>
</feature>
<feature type="domain" description="SUZ" evidence="2">
    <location>
        <begin position="134"/>
        <end position="214"/>
    </location>
</feature>
<dbReference type="OrthoDB" id="2593576at2759"/>
<feature type="compositionally biased region" description="Low complexity" evidence="1">
    <location>
        <begin position="167"/>
        <end position="193"/>
    </location>
</feature>
<reference evidence="3" key="1">
    <citation type="submission" date="2020-07" db="EMBL/GenBank/DDBJ databases">
        <title>Draft Genome Sequence of a Deep-Sea Yeast, Naganishia (Cryptococcus) liquefaciens strain N6.</title>
        <authorList>
            <person name="Han Y.W."/>
            <person name="Kajitani R."/>
            <person name="Morimoto H."/>
            <person name="Parhat M."/>
            <person name="Tsubouchi H."/>
            <person name="Bakenova O."/>
            <person name="Ogata M."/>
            <person name="Argunhan B."/>
            <person name="Aoki R."/>
            <person name="Kajiwara S."/>
            <person name="Itoh T."/>
            <person name="Iwasaki H."/>
        </authorList>
    </citation>
    <scope>NUCLEOTIDE SEQUENCE</scope>
    <source>
        <strain evidence="3">N6</strain>
    </source>
</reference>
<feature type="compositionally biased region" description="Low complexity" evidence="1">
    <location>
        <begin position="253"/>
        <end position="272"/>
    </location>
</feature>
<evidence type="ECO:0000313" key="4">
    <source>
        <dbReference type="Proteomes" id="UP000620104"/>
    </source>
</evidence>
<comment type="caution">
    <text evidence="3">The sequence shown here is derived from an EMBL/GenBank/DDBJ whole genome shotgun (WGS) entry which is preliminary data.</text>
</comment>
<dbReference type="AlphaFoldDB" id="A0A8H3TXE8"/>
<dbReference type="InterPro" id="IPR024771">
    <property type="entry name" value="SUZ"/>
</dbReference>
<sequence>MPQETDPAAQIAPEEDDWEKDDAEESTIQASSNAQQPSNVSRTLLRKTDGIVLDTTTISREDSTISSESSPIGPRIRLMQRNKEPLHTRVEKATEPVKSPVRSDTLWHDDEWDSNRAGDSSNRKLWEDANVSGTAAMPTIPPHVPALPTSAALRILRRPSPTSQGFSPASSGASTPAGSKTSASSQSGSKGPKTLSEREEEYRRARERIFGLEDEGNSTGEQGEQEGSTTAASSPNSLNKSLPAPDMPNLPKGSSSGTSSVTSSTSASSVGAPRRQLSQATTAQHNSRSTSANSNTRGGRGGKRNGRGESTFEPLRPPHEQHHQQLQHQQQIYMQQQQYQMQMQLSGYAQSGYVGPGSGYGINMPTMGMPSGSVYNPYAQPYPSSTMQGSPGPAATFVPRQLNPPMMGPGVVRQPAGPDDGSLGFSDLRIRDQRYPAGSGPQFNERSTGSRPNAVYSYSNVGHSATYSTPLHANSSASSTGYPSTAYPQSQASGQYGRTPQQDGSAWPPLMNANGTSNNIPETVRKGPQSVWRP</sequence>
<evidence type="ECO:0000259" key="2">
    <source>
        <dbReference type="PROSITE" id="PS51673"/>
    </source>
</evidence>
<feature type="compositionally biased region" description="Polar residues" evidence="1">
    <location>
        <begin position="26"/>
        <end position="42"/>
    </location>
</feature>
<feature type="compositionally biased region" description="Low complexity" evidence="1">
    <location>
        <begin position="286"/>
        <end position="297"/>
    </location>
</feature>
<feature type="compositionally biased region" description="Basic and acidic residues" evidence="1">
    <location>
        <begin position="105"/>
        <end position="127"/>
    </location>
</feature>
<feature type="region of interest" description="Disordered" evidence="1">
    <location>
        <begin position="1"/>
        <end position="330"/>
    </location>
</feature>
<protein>
    <recommendedName>
        <fullName evidence="2">SUZ domain-containing protein</fullName>
    </recommendedName>
</protein>
<name>A0A8H3TXE8_9TREE</name>
<proteinExistence type="predicted"/>
<feature type="compositionally biased region" description="Basic and acidic residues" evidence="1">
    <location>
        <begin position="81"/>
        <end position="95"/>
    </location>
</feature>
<evidence type="ECO:0000313" key="3">
    <source>
        <dbReference type="EMBL" id="GHJ88859.1"/>
    </source>
</evidence>
<feature type="compositionally biased region" description="Acidic residues" evidence="1">
    <location>
        <begin position="13"/>
        <end position="25"/>
    </location>
</feature>
<feature type="compositionally biased region" description="Polar residues" evidence="1">
    <location>
        <begin position="276"/>
        <end position="285"/>
    </location>
</feature>
<organism evidence="3 4">
    <name type="scientific">Naganishia liquefaciens</name>
    <dbReference type="NCBI Taxonomy" id="104408"/>
    <lineage>
        <taxon>Eukaryota</taxon>
        <taxon>Fungi</taxon>
        <taxon>Dikarya</taxon>
        <taxon>Basidiomycota</taxon>
        <taxon>Agaricomycotina</taxon>
        <taxon>Tremellomycetes</taxon>
        <taxon>Filobasidiales</taxon>
        <taxon>Filobasidiaceae</taxon>
        <taxon>Naganishia</taxon>
    </lineage>
</organism>